<dbReference type="AlphaFoldDB" id="A0A9J6QZQ7"/>
<comment type="caution">
    <text evidence="3">The sequence shown here is derived from an EMBL/GenBank/DDBJ whole genome shotgun (WGS) entry which is preliminary data.</text>
</comment>
<dbReference type="EMBL" id="JAOSHN010000017">
    <property type="protein sequence ID" value="MCU7380940.1"/>
    <property type="molecule type" value="Genomic_DNA"/>
</dbReference>
<evidence type="ECO:0000256" key="1">
    <source>
        <dbReference type="SAM" id="Coils"/>
    </source>
</evidence>
<organism evidence="3 4">
    <name type="scientific">Hominibacterium faecale</name>
    <dbReference type="NCBI Taxonomy" id="2839743"/>
    <lineage>
        <taxon>Bacteria</taxon>
        <taxon>Bacillati</taxon>
        <taxon>Bacillota</taxon>
        <taxon>Clostridia</taxon>
        <taxon>Peptostreptococcales</taxon>
        <taxon>Anaerovoracaceae</taxon>
        <taxon>Hominibacterium</taxon>
    </lineage>
</organism>
<reference evidence="3" key="1">
    <citation type="submission" date="2022-09" db="EMBL/GenBank/DDBJ databases">
        <title>Culturomic study of gut microbiota in children with autism spectrum disorder.</title>
        <authorList>
            <person name="Efimov B.A."/>
            <person name="Chaplin A.V."/>
            <person name="Sokolova S.R."/>
            <person name="Pikina A.P."/>
            <person name="Korzhanova M."/>
            <person name="Belova V."/>
            <person name="Korostin D."/>
        </authorList>
    </citation>
    <scope>NUCLEOTIDE SEQUENCE</scope>
    <source>
        <strain evidence="3">ASD5510</strain>
    </source>
</reference>
<evidence type="ECO:0000256" key="2">
    <source>
        <dbReference type="SAM" id="MobiDB-lite"/>
    </source>
</evidence>
<feature type="region of interest" description="Disordered" evidence="2">
    <location>
        <begin position="150"/>
        <end position="196"/>
    </location>
</feature>
<dbReference type="RefSeq" id="WP_253020157.1">
    <property type="nucleotide sequence ID" value="NZ_JAJAGH010000022.1"/>
</dbReference>
<evidence type="ECO:0000313" key="3">
    <source>
        <dbReference type="EMBL" id="MCU7380940.1"/>
    </source>
</evidence>
<keyword evidence="1" id="KW-0175">Coiled coil</keyword>
<dbReference type="InterPro" id="IPR009636">
    <property type="entry name" value="SCAF"/>
</dbReference>
<feature type="compositionally biased region" description="Basic and acidic residues" evidence="2">
    <location>
        <begin position="181"/>
        <end position="190"/>
    </location>
</feature>
<dbReference type="Proteomes" id="UP001065549">
    <property type="component" value="Unassembled WGS sequence"/>
</dbReference>
<accession>A0A9J6QZQ7</accession>
<gene>
    <name evidence="3" type="ORF">OBO34_21735</name>
</gene>
<sequence length="196" mass="22546">MEWLKTILGENWTEEIEKAISDQIGNLFVSKERYDQVNEGRKQFEEQLKERDKQLEELKEVAGDAEAMKEKIKALEEENKASQEKASAELEQMKKDWATEKYFEGFEFTSDLAKAAAIQQFKEKELKLEDGKFLGADDFMKELAEKNPTAFVSEEDKKKPVITRPTGGTKPKGKMSLSEAMKYKNEHPDANIDDLI</sequence>
<protein>
    <submittedName>
        <fullName evidence="3">Phage scaffolding protein</fullName>
    </submittedName>
</protein>
<dbReference type="Pfam" id="PF06810">
    <property type="entry name" value="Phage_scaffold"/>
    <property type="match status" value="1"/>
</dbReference>
<proteinExistence type="predicted"/>
<keyword evidence="4" id="KW-1185">Reference proteome</keyword>
<feature type="coiled-coil region" evidence="1">
    <location>
        <begin position="41"/>
        <end position="93"/>
    </location>
</feature>
<name>A0A9J6QZQ7_9FIRM</name>
<evidence type="ECO:0000313" key="4">
    <source>
        <dbReference type="Proteomes" id="UP001065549"/>
    </source>
</evidence>